<evidence type="ECO:0000313" key="1">
    <source>
        <dbReference type="EMBL" id="QZE12831.1"/>
    </source>
</evidence>
<keyword evidence="2" id="KW-1185">Reference proteome</keyword>
<protein>
    <submittedName>
        <fullName evidence="1">Uncharacterized protein</fullName>
    </submittedName>
</protein>
<sequence length="332" mass="38320">MKKILYLLTFLTLWGCSTSDESPYNFATYHAEKSMDYKLEETYKMLSQPESYDLASYFVDGDLMLIGNRSKSSYGVDVQNIKTGEVLHHFYSWETKDSRDTIKSLVSDMAMNEKYIFLLQNTSKIDVFSKTGYQYVTTIGTGKWNFTNKGLIAGNGLFLHNDQLFVRDREKISVFNVGSLEDVAPGELAWVAFSATLPQNNYIVQFASYKGRIFFTDVVNKCLYSFEDKVYHQGEKIVIDKRIDLDVEPWGICLVDGDIVISAKNDKFYQLVDASGNIEEFKVEGYSNRDLGRLFCDEHWFWFSDTSRNYISKCSYQEKEPVVETPTEENQQ</sequence>
<evidence type="ECO:0000313" key="2">
    <source>
        <dbReference type="Proteomes" id="UP000826212"/>
    </source>
</evidence>
<dbReference type="Proteomes" id="UP000826212">
    <property type="component" value="Chromosome"/>
</dbReference>
<reference evidence="1" key="1">
    <citation type="submission" date="2021-08" db="EMBL/GenBank/DDBJ databases">
        <title>Novel anaerobic bacterium isolated from sea squirt in East Sea, Republic of Korea.</title>
        <authorList>
            <person name="Nguyen T.H."/>
            <person name="Li Z."/>
            <person name="Lee Y.-J."/>
            <person name="Ko J."/>
            <person name="Kim S.-G."/>
        </authorList>
    </citation>
    <scope>NUCLEOTIDE SEQUENCE</scope>
    <source>
        <strain evidence="1">KCTC 25031</strain>
    </source>
</reference>
<gene>
    <name evidence="1" type="ORF">K4L44_09545</name>
</gene>
<name>A0AC61NBI2_9BACT</name>
<dbReference type="EMBL" id="CP081303">
    <property type="protein sequence ID" value="QZE12831.1"/>
    <property type="molecule type" value="Genomic_DNA"/>
</dbReference>
<accession>A0AC61NBI2</accession>
<proteinExistence type="predicted"/>
<organism evidence="1 2">
    <name type="scientific">Halosquirtibacter laminarini</name>
    <dbReference type="NCBI Taxonomy" id="3374600"/>
    <lineage>
        <taxon>Bacteria</taxon>
        <taxon>Pseudomonadati</taxon>
        <taxon>Bacteroidota</taxon>
        <taxon>Bacteroidia</taxon>
        <taxon>Marinilabiliales</taxon>
        <taxon>Prolixibacteraceae</taxon>
        <taxon>Halosquirtibacter</taxon>
    </lineage>
</organism>